<dbReference type="RefSeq" id="WP_088872728.1">
    <property type="nucleotide sequence ID" value="NZ_CP022111.1"/>
</dbReference>
<sequence>MQPILTSNNAVEISWARAVLADAGIEAVLLDDYTAAVEGSISAIPRRLMVADGAVTAATAALAVARAQLEAAP</sequence>
<dbReference type="InterPro" id="IPR011322">
    <property type="entry name" value="N-reg_PII-like_a/b"/>
</dbReference>
<dbReference type="Proteomes" id="UP000197153">
    <property type="component" value="Chromosome 2"/>
</dbReference>
<dbReference type="AlphaFoldDB" id="A0A248JUA7"/>
<reference evidence="2 3" key="1">
    <citation type="submission" date="2017-06" db="EMBL/GenBank/DDBJ databases">
        <title>Complete genome sequence of Nitrospirillum amazonense strain CBAmC, an endophytic nitrogen-fixing and plant growth-promoting bacterium, isolated from sugarcane.</title>
        <authorList>
            <person name="Schwab S."/>
            <person name="dos Santos Teixeira K.R."/>
            <person name="Simoes Araujo J.L."/>
            <person name="Soares Vidal M."/>
            <person name="Borges de Freitas H.R."/>
            <person name="Rivello Crivelaro A.L."/>
            <person name="Bueno de Camargo Nunes A."/>
            <person name="dos Santos C.M."/>
            <person name="Palmeira da Silva Rosa D."/>
            <person name="da Silva Padilha D."/>
            <person name="da Silva E."/>
            <person name="Araujo Terra L."/>
            <person name="Soares Mendes V."/>
            <person name="Farinelli L."/>
            <person name="Magalhaes Cruz L."/>
            <person name="Baldani J.I."/>
        </authorList>
    </citation>
    <scope>NUCLEOTIDE SEQUENCE [LARGE SCALE GENOMIC DNA]</scope>
    <source>
        <strain evidence="2 3">CBAmC</strain>
    </source>
</reference>
<evidence type="ECO:0000259" key="1">
    <source>
        <dbReference type="Pfam" id="PF09413"/>
    </source>
</evidence>
<keyword evidence="3" id="KW-1185">Reference proteome</keyword>
<dbReference type="InterPro" id="IPR018551">
    <property type="entry name" value="DUF2007"/>
</dbReference>
<dbReference type="KEGG" id="nao:Y958_14080"/>
<organism evidence="2 3">
    <name type="scientific">Nitrospirillum viridazoti CBAmc</name>
    <dbReference type="NCBI Taxonomy" id="1441467"/>
    <lineage>
        <taxon>Bacteria</taxon>
        <taxon>Pseudomonadati</taxon>
        <taxon>Pseudomonadota</taxon>
        <taxon>Alphaproteobacteria</taxon>
        <taxon>Rhodospirillales</taxon>
        <taxon>Azospirillaceae</taxon>
        <taxon>Nitrospirillum</taxon>
        <taxon>Nitrospirillum viridazoti</taxon>
    </lineage>
</organism>
<dbReference type="Gene3D" id="3.30.70.790">
    <property type="entry name" value="UreE, C-terminal domain"/>
    <property type="match status" value="1"/>
</dbReference>
<protein>
    <recommendedName>
        <fullName evidence="1">DUF2007 domain-containing protein</fullName>
    </recommendedName>
</protein>
<proteinExistence type="predicted"/>
<evidence type="ECO:0000313" key="3">
    <source>
        <dbReference type="Proteomes" id="UP000197153"/>
    </source>
</evidence>
<evidence type="ECO:0000313" key="2">
    <source>
        <dbReference type="EMBL" id="ASG22106.1"/>
    </source>
</evidence>
<dbReference type="SUPFAM" id="SSF54913">
    <property type="entry name" value="GlnB-like"/>
    <property type="match status" value="1"/>
</dbReference>
<accession>A0A248JUA7</accession>
<dbReference type="Pfam" id="PF09413">
    <property type="entry name" value="DUF2007"/>
    <property type="match status" value="1"/>
</dbReference>
<name>A0A248JUA7_9PROT</name>
<gene>
    <name evidence="2" type="ORF">Y958_14080</name>
</gene>
<feature type="domain" description="DUF2007" evidence="1">
    <location>
        <begin position="1"/>
        <end position="65"/>
    </location>
</feature>
<dbReference type="EMBL" id="CP022111">
    <property type="protein sequence ID" value="ASG22106.1"/>
    <property type="molecule type" value="Genomic_DNA"/>
</dbReference>